<protein>
    <submittedName>
        <fullName evidence="1">Uncharacterized protein</fullName>
    </submittedName>
</protein>
<evidence type="ECO:0000313" key="2">
    <source>
        <dbReference type="Proteomes" id="UP000653076"/>
    </source>
</evidence>
<name>A0ABQ4J9N8_9ACTN</name>
<accession>A0ABQ4J9N8</accession>
<dbReference type="EMBL" id="BOPC01000025">
    <property type="protein sequence ID" value="GIJ26884.1"/>
    <property type="molecule type" value="Genomic_DNA"/>
</dbReference>
<dbReference type="Proteomes" id="UP000653076">
    <property type="component" value="Unassembled WGS sequence"/>
</dbReference>
<comment type="caution">
    <text evidence="1">The sequence shown here is derived from an EMBL/GenBank/DDBJ whole genome shotgun (WGS) entry which is preliminary data.</text>
</comment>
<evidence type="ECO:0000313" key="1">
    <source>
        <dbReference type="EMBL" id="GIJ26884.1"/>
    </source>
</evidence>
<reference evidence="1 2" key="1">
    <citation type="submission" date="2021-01" db="EMBL/GenBank/DDBJ databases">
        <title>Whole genome shotgun sequence of Verrucosispora qiuiae NBRC 106684.</title>
        <authorList>
            <person name="Komaki H."/>
            <person name="Tamura T."/>
        </authorList>
    </citation>
    <scope>NUCLEOTIDE SEQUENCE [LARGE SCALE GENOMIC DNA]</scope>
    <source>
        <strain evidence="1 2">NBRC 106684</strain>
    </source>
</reference>
<organism evidence="1 2">
    <name type="scientific">Micromonospora qiuiae</name>
    <dbReference type="NCBI Taxonomy" id="502268"/>
    <lineage>
        <taxon>Bacteria</taxon>
        <taxon>Bacillati</taxon>
        <taxon>Actinomycetota</taxon>
        <taxon>Actinomycetes</taxon>
        <taxon>Micromonosporales</taxon>
        <taxon>Micromonosporaceae</taxon>
        <taxon>Micromonospora</taxon>
    </lineage>
</organism>
<sequence>MPNETLRIAGIASVSTRSPLGSTVRRTVPPSGSSLSVLVTARLVPPTDRAVAVACWRAPGGVTPRRSGGKDEGRVRVTGTCFQLTRGDWLRTGRATWSPGRSADQYG</sequence>
<keyword evidence="2" id="KW-1185">Reference proteome</keyword>
<gene>
    <name evidence="1" type="ORF">Vqi01_20460</name>
</gene>
<proteinExistence type="predicted"/>